<proteinExistence type="predicted"/>
<name>A0ABU1X2D3_SPHXE</name>
<feature type="DNA-binding region" description="H-T-H motif" evidence="2">
    <location>
        <begin position="39"/>
        <end position="58"/>
    </location>
</feature>
<dbReference type="SUPFAM" id="SSF48498">
    <property type="entry name" value="Tetracyclin repressor-like, C-terminal domain"/>
    <property type="match status" value="1"/>
</dbReference>
<evidence type="ECO:0000313" key="5">
    <source>
        <dbReference type="Proteomes" id="UP001267638"/>
    </source>
</evidence>
<comment type="caution">
    <text evidence="4">The sequence shown here is derived from an EMBL/GenBank/DDBJ whole genome shotgun (WGS) entry which is preliminary data.</text>
</comment>
<dbReference type="Proteomes" id="UP001267638">
    <property type="component" value="Unassembled WGS sequence"/>
</dbReference>
<evidence type="ECO:0000313" key="4">
    <source>
        <dbReference type="EMBL" id="MDR7155738.1"/>
    </source>
</evidence>
<sequence length="222" mass="24560">MSTDLHSISGRERRRAERRANIISTAGRRFLQHGYYATSMSAIAAEMGGSKGTLWSYFPSKEDLFAACVESAIVSFRQDLVAILDPNQGIREALERFTLCYIEGLCRQDAIALQRLIISEGAQFPELSEIFYRQGPKATVGLLEGFIRDQMVSGNLRVDDAHVAATMVVNLCVGGLRQKVLLGVSPFSSAEAARESCIIAELFLRCYRTAHDDWSALALPKH</sequence>
<dbReference type="InterPro" id="IPR050109">
    <property type="entry name" value="HTH-type_TetR-like_transc_reg"/>
</dbReference>
<dbReference type="EMBL" id="JAVDWV010000011">
    <property type="protein sequence ID" value="MDR7155738.1"/>
    <property type="molecule type" value="Genomic_DNA"/>
</dbReference>
<dbReference type="Gene3D" id="1.10.10.60">
    <property type="entry name" value="Homeodomain-like"/>
    <property type="match status" value="1"/>
</dbReference>
<dbReference type="Pfam" id="PF00440">
    <property type="entry name" value="TetR_N"/>
    <property type="match status" value="1"/>
</dbReference>
<dbReference type="InterPro" id="IPR039536">
    <property type="entry name" value="TetR_C_Proteobacteria"/>
</dbReference>
<gene>
    <name evidence="4" type="ORF">J2W40_002574</name>
</gene>
<dbReference type="RefSeq" id="WP_310225318.1">
    <property type="nucleotide sequence ID" value="NZ_JAVDWV010000011.1"/>
</dbReference>
<dbReference type="PROSITE" id="PS50977">
    <property type="entry name" value="HTH_TETR_2"/>
    <property type="match status" value="1"/>
</dbReference>
<evidence type="ECO:0000256" key="1">
    <source>
        <dbReference type="ARBA" id="ARBA00023125"/>
    </source>
</evidence>
<reference evidence="4 5" key="1">
    <citation type="submission" date="2023-07" db="EMBL/GenBank/DDBJ databases">
        <title>Sorghum-associated microbial communities from plants grown in Nebraska, USA.</title>
        <authorList>
            <person name="Schachtman D."/>
        </authorList>
    </citation>
    <scope>NUCLEOTIDE SEQUENCE [LARGE SCALE GENOMIC DNA]</scope>
    <source>
        <strain evidence="4 5">4256</strain>
    </source>
</reference>
<dbReference type="PRINTS" id="PR00455">
    <property type="entry name" value="HTHTETR"/>
</dbReference>
<dbReference type="InterPro" id="IPR001647">
    <property type="entry name" value="HTH_TetR"/>
</dbReference>
<keyword evidence="5" id="KW-1185">Reference proteome</keyword>
<evidence type="ECO:0000259" key="3">
    <source>
        <dbReference type="PROSITE" id="PS50977"/>
    </source>
</evidence>
<dbReference type="Gene3D" id="1.10.357.10">
    <property type="entry name" value="Tetracycline Repressor, domain 2"/>
    <property type="match status" value="1"/>
</dbReference>
<dbReference type="PANTHER" id="PTHR30055:SF146">
    <property type="entry name" value="HTH-TYPE TRANSCRIPTIONAL DUAL REGULATOR CECR"/>
    <property type="match status" value="1"/>
</dbReference>
<evidence type="ECO:0000256" key="2">
    <source>
        <dbReference type="PROSITE-ProRule" id="PRU00335"/>
    </source>
</evidence>
<organism evidence="4 5">
    <name type="scientific">Sphingobium xenophagum</name>
    <dbReference type="NCBI Taxonomy" id="121428"/>
    <lineage>
        <taxon>Bacteria</taxon>
        <taxon>Pseudomonadati</taxon>
        <taxon>Pseudomonadota</taxon>
        <taxon>Alphaproteobacteria</taxon>
        <taxon>Sphingomonadales</taxon>
        <taxon>Sphingomonadaceae</taxon>
        <taxon>Sphingobium</taxon>
    </lineage>
</organism>
<keyword evidence="1 2" id="KW-0238">DNA-binding</keyword>
<dbReference type="PANTHER" id="PTHR30055">
    <property type="entry name" value="HTH-TYPE TRANSCRIPTIONAL REGULATOR RUTR"/>
    <property type="match status" value="1"/>
</dbReference>
<protein>
    <submittedName>
        <fullName evidence="4">AcrR family transcriptional regulator</fullName>
    </submittedName>
</protein>
<dbReference type="InterPro" id="IPR036271">
    <property type="entry name" value="Tet_transcr_reg_TetR-rel_C_sf"/>
</dbReference>
<dbReference type="InterPro" id="IPR009057">
    <property type="entry name" value="Homeodomain-like_sf"/>
</dbReference>
<dbReference type="Pfam" id="PF14246">
    <property type="entry name" value="TetR_C_7"/>
    <property type="match status" value="1"/>
</dbReference>
<accession>A0ABU1X2D3</accession>
<dbReference type="SUPFAM" id="SSF46689">
    <property type="entry name" value="Homeodomain-like"/>
    <property type="match status" value="1"/>
</dbReference>
<feature type="domain" description="HTH tetR-type" evidence="3">
    <location>
        <begin position="16"/>
        <end position="76"/>
    </location>
</feature>